<reference evidence="3" key="1">
    <citation type="submission" date="2024-07" db="EMBL/GenBank/DDBJ databases">
        <title>Complete genome sequence of Verrucomicrobiaceae bacterium NT6N.</title>
        <authorList>
            <person name="Huang C."/>
            <person name="Takami H."/>
            <person name="Hamasaki K."/>
        </authorList>
    </citation>
    <scope>NUCLEOTIDE SEQUENCE</scope>
    <source>
        <strain evidence="3">NT6N</strain>
    </source>
</reference>
<dbReference type="Gene3D" id="2.60.120.200">
    <property type="match status" value="1"/>
</dbReference>
<dbReference type="InterPro" id="IPR017756">
    <property type="entry name" value="TM_Gly-Cys-Arg_CS"/>
</dbReference>
<dbReference type="AlphaFoldDB" id="A0AAT9FMC8"/>
<dbReference type="Pfam" id="PF13385">
    <property type="entry name" value="Laminin_G_3"/>
    <property type="match status" value="1"/>
</dbReference>
<keyword evidence="1" id="KW-0732">Signal</keyword>
<evidence type="ECO:0000259" key="2">
    <source>
        <dbReference type="Pfam" id="PF07589"/>
    </source>
</evidence>
<evidence type="ECO:0000256" key="1">
    <source>
        <dbReference type="SAM" id="SignalP"/>
    </source>
</evidence>
<feature type="domain" description="Ice-binding protein C-terminal" evidence="2">
    <location>
        <begin position="217"/>
        <end position="239"/>
    </location>
</feature>
<gene>
    <name evidence="3" type="ORF">NT6N_22200</name>
</gene>
<name>A0AAT9FMC8_9BACT</name>
<dbReference type="NCBIfam" id="TIGR02595">
    <property type="entry name" value="PEP_CTERM"/>
    <property type="match status" value="1"/>
</dbReference>
<organism evidence="3">
    <name type="scientific">Oceaniferula spumae</name>
    <dbReference type="NCBI Taxonomy" id="2979115"/>
    <lineage>
        <taxon>Bacteria</taxon>
        <taxon>Pseudomonadati</taxon>
        <taxon>Verrucomicrobiota</taxon>
        <taxon>Verrucomicrobiia</taxon>
        <taxon>Verrucomicrobiales</taxon>
        <taxon>Verrucomicrobiaceae</taxon>
        <taxon>Oceaniferula</taxon>
    </lineage>
</organism>
<dbReference type="EMBL" id="AP026866">
    <property type="protein sequence ID" value="BDS07180.1"/>
    <property type="molecule type" value="Genomic_DNA"/>
</dbReference>
<proteinExistence type="predicted"/>
<dbReference type="KEGG" id="osu:NT6N_22200"/>
<protein>
    <recommendedName>
        <fullName evidence="2">Ice-binding protein C-terminal domain-containing protein</fullName>
    </recommendedName>
</protein>
<feature type="chain" id="PRO_5043591261" description="Ice-binding protein C-terminal domain-containing protein" evidence="1">
    <location>
        <begin position="21"/>
        <end position="240"/>
    </location>
</feature>
<dbReference type="NCBIfam" id="TIGR03382">
    <property type="entry name" value="GC_trans_RRR"/>
    <property type="match status" value="1"/>
</dbReference>
<evidence type="ECO:0000313" key="3">
    <source>
        <dbReference type="EMBL" id="BDS07180.1"/>
    </source>
</evidence>
<feature type="signal peptide" evidence="1">
    <location>
        <begin position="1"/>
        <end position="20"/>
    </location>
</feature>
<dbReference type="Pfam" id="PF07589">
    <property type="entry name" value="PEP-CTERM"/>
    <property type="match status" value="1"/>
</dbReference>
<sequence length="240" mass="24345">MKTALPLLTATVVLATSTQAALLYHYTFDVNSTANSGTGAAVATVQGTPTITAGGQSGSYADFDGGNVAGSDAVNVNVSGDAIVLGSFAIRLYVNDAASGGTNFDDFLAFTDSNGGAHFLERSGASGTIALFGDASISGTTNGLQDGNWHELLLTGATSGADALFTYSVDGTVQGTSTYTGAAAFTLNDIRIAGRVGADNRFIDAGIDEVQIFNTTTIPEPSSTALLGLGGLALLLRRRR</sequence>
<dbReference type="SUPFAM" id="SSF49899">
    <property type="entry name" value="Concanavalin A-like lectins/glucanases"/>
    <property type="match status" value="1"/>
</dbReference>
<dbReference type="InterPro" id="IPR013320">
    <property type="entry name" value="ConA-like_dom_sf"/>
</dbReference>
<dbReference type="InterPro" id="IPR013424">
    <property type="entry name" value="Ice-binding_C"/>
</dbReference>
<accession>A0AAT9FMC8</accession>